<organism evidence="2 3">
    <name type="scientific">Zopfia rhizophila CBS 207.26</name>
    <dbReference type="NCBI Taxonomy" id="1314779"/>
    <lineage>
        <taxon>Eukaryota</taxon>
        <taxon>Fungi</taxon>
        <taxon>Dikarya</taxon>
        <taxon>Ascomycota</taxon>
        <taxon>Pezizomycotina</taxon>
        <taxon>Dothideomycetes</taxon>
        <taxon>Dothideomycetes incertae sedis</taxon>
        <taxon>Zopfiaceae</taxon>
        <taxon>Zopfia</taxon>
    </lineage>
</organism>
<dbReference type="OrthoDB" id="10639266at2759"/>
<dbReference type="EMBL" id="ML994632">
    <property type="protein sequence ID" value="KAF2185895.1"/>
    <property type="molecule type" value="Genomic_DNA"/>
</dbReference>
<feature type="compositionally biased region" description="Polar residues" evidence="1">
    <location>
        <begin position="171"/>
        <end position="180"/>
    </location>
</feature>
<feature type="region of interest" description="Disordered" evidence="1">
    <location>
        <begin position="169"/>
        <end position="227"/>
    </location>
</feature>
<gene>
    <name evidence="2" type="ORF">K469DRAFT_777883</name>
</gene>
<proteinExistence type="predicted"/>
<keyword evidence="3" id="KW-1185">Reference proteome</keyword>
<dbReference type="AlphaFoldDB" id="A0A6A6E4G6"/>
<evidence type="ECO:0000256" key="1">
    <source>
        <dbReference type="SAM" id="MobiDB-lite"/>
    </source>
</evidence>
<feature type="region of interest" description="Disordered" evidence="1">
    <location>
        <begin position="71"/>
        <end position="108"/>
    </location>
</feature>
<evidence type="ECO:0000313" key="3">
    <source>
        <dbReference type="Proteomes" id="UP000800200"/>
    </source>
</evidence>
<sequence>MGPNHDHVSRWEATEEFETEKRRKFISDISFTYIRVTHLASSLLRGGPCGLKPTTPKHVGYLYAGTRTYNTTTTSGSASTTKRPHQRTKHKGPRGPAFTKNSSNGAEVSTGRIVHNRCHTFRTRKKRHEPGEVAALIANLKETIAQQSSVTTNQNNTIERVRADLAEIKSEQQASGARTPNSRRRSVASKNPQKPQEIVNVRPPKSKSHHRCPLYARQNRAYENARK</sequence>
<evidence type="ECO:0000313" key="2">
    <source>
        <dbReference type="EMBL" id="KAF2185895.1"/>
    </source>
</evidence>
<name>A0A6A6E4G6_9PEZI</name>
<dbReference type="Proteomes" id="UP000800200">
    <property type="component" value="Unassembled WGS sequence"/>
</dbReference>
<feature type="compositionally biased region" description="Low complexity" evidence="1">
    <location>
        <begin position="71"/>
        <end position="81"/>
    </location>
</feature>
<protein>
    <submittedName>
        <fullName evidence="2">Uncharacterized protein</fullName>
    </submittedName>
</protein>
<reference evidence="2" key="1">
    <citation type="journal article" date="2020" name="Stud. Mycol.">
        <title>101 Dothideomycetes genomes: a test case for predicting lifestyles and emergence of pathogens.</title>
        <authorList>
            <person name="Haridas S."/>
            <person name="Albert R."/>
            <person name="Binder M."/>
            <person name="Bloem J."/>
            <person name="Labutti K."/>
            <person name="Salamov A."/>
            <person name="Andreopoulos B."/>
            <person name="Baker S."/>
            <person name="Barry K."/>
            <person name="Bills G."/>
            <person name="Bluhm B."/>
            <person name="Cannon C."/>
            <person name="Castanera R."/>
            <person name="Culley D."/>
            <person name="Daum C."/>
            <person name="Ezra D."/>
            <person name="Gonzalez J."/>
            <person name="Henrissat B."/>
            <person name="Kuo A."/>
            <person name="Liang C."/>
            <person name="Lipzen A."/>
            <person name="Lutzoni F."/>
            <person name="Magnuson J."/>
            <person name="Mondo S."/>
            <person name="Nolan M."/>
            <person name="Ohm R."/>
            <person name="Pangilinan J."/>
            <person name="Park H.-J."/>
            <person name="Ramirez L."/>
            <person name="Alfaro M."/>
            <person name="Sun H."/>
            <person name="Tritt A."/>
            <person name="Yoshinaga Y."/>
            <person name="Zwiers L.-H."/>
            <person name="Turgeon B."/>
            <person name="Goodwin S."/>
            <person name="Spatafora J."/>
            <person name="Crous P."/>
            <person name="Grigoriev I."/>
        </authorList>
    </citation>
    <scope>NUCLEOTIDE SEQUENCE</scope>
    <source>
        <strain evidence="2">CBS 207.26</strain>
    </source>
</reference>
<accession>A0A6A6E4G6</accession>
<feature type="compositionally biased region" description="Basic residues" evidence="1">
    <location>
        <begin position="82"/>
        <end position="93"/>
    </location>
</feature>